<reference evidence="2" key="1">
    <citation type="submission" date="2017-06" db="EMBL/GenBank/DDBJ databases">
        <authorList>
            <person name="Rodrigo-Torres L."/>
            <person name="Arahal R.D."/>
            <person name="Lucena T."/>
        </authorList>
    </citation>
    <scope>NUCLEOTIDE SEQUENCE [LARGE SCALE GENOMIC DNA]</scope>
    <source>
        <strain evidence="2">CECT 9192</strain>
    </source>
</reference>
<name>A0A1Y6MCC9_9GAMM</name>
<dbReference type="RefSeq" id="WP_087853001.1">
    <property type="nucleotide sequence ID" value="NZ_FYAJ01000002.1"/>
</dbReference>
<dbReference type="AlphaFoldDB" id="A0A1Y6MCC9"/>
<evidence type="ECO:0000313" key="2">
    <source>
        <dbReference type="Proteomes" id="UP000195719"/>
    </source>
</evidence>
<organism evidence="1 2">
    <name type="scientific">Photobacterium andalusiense</name>
    <dbReference type="NCBI Taxonomy" id="2204296"/>
    <lineage>
        <taxon>Bacteria</taxon>
        <taxon>Pseudomonadati</taxon>
        <taxon>Pseudomonadota</taxon>
        <taxon>Gammaproteobacteria</taxon>
        <taxon>Vibrionales</taxon>
        <taxon>Vibrionaceae</taxon>
        <taxon>Photobacterium</taxon>
    </lineage>
</organism>
<gene>
    <name evidence="1" type="ORF">PAND9192_01218</name>
</gene>
<sequence length="170" mass="19614">MVDNIKTWMSKAHEDVNKIKQFYDFKNQTCGTELFNQPLVASVFITDDGSRTIVIKINGVIELFDNKGTSLPIHDITRPFVSFFSDACSRINKLSMMEHKESQQEKLTQLFLSEICTFTTDDGERWAIRCGNDIKTSKNRSFIPCFCSITINSNCLLGMVRFHEKRLEIR</sequence>
<protein>
    <submittedName>
        <fullName evidence="1">Uncharacterized protein</fullName>
    </submittedName>
</protein>
<accession>A0A1Y6MCC9</accession>
<dbReference type="Proteomes" id="UP000195719">
    <property type="component" value="Unassembled WGS sequence"/>
</dbReference>
<evidence type="ECO:0000313" key="1">
    <source>
        <dbReference type="EMBL" id="SMY34215.1"/>
    </source>
</evidence>
<proteinExistence type="predicted"/>
<keyword evidence="2" id="KW-1185">Reference proteome</keyword>
<dbReference type="EMBL" id="FYAJ01000002">
    <property type="protein sequence ID" value="SMY34215.1"/>
    <property type="molecule type" value="Genomic_DNA"/>
</dbReference>